<organism evidence="1 2">
    <name type="scientific">Parvicella tangerina</name>
    <dbReference type="NCBI Taxonomy" id="2829795"/>
    <lineage>
        <taxon>Bacteria</taxon>
        <taxon>Pseudomonadati</taxon>
        <taxon>Bacteroidota</taxon>
        <taxon>Flavobacteriia</taxon>
        <taxon>Flavobacteriales</taxon>
        <taxon>Parvicellaceae</taxon>
        <taxon>Parvicella</taxon>
    </lineage>
</organism>
<dbReference type="RefSeq" id="WP_258541488.1">
    <property type="nucleotide sequence ID" value="NZ_OU015584.1"/>
</dbReference>
<sequence length="118" mass="14617">MSSEYPIIFNKAKFPIIKVYRESFEVKALDYWEFRQFDFNQVKSINYYNPNHLWYNKLFFYNAYHAAFKNLEPSIIKVNLMNGENWKYTCPNKIDKKLSRFLFWLRGEINQYHLKHLR</sequence>
<keyword evidence="2" id="KW-1185">Reference proteome</keyword>
<name>A0A916NGD8_9FLAO</name>
<reference evidence="1" key="1">
    <citation type="submission" date="2021-04" db="EMBL/GenBank/DDBJ databases">
        <authorList>
            <person name="Rodrigo-Torres L."/>
            <person name="Arahal R. D."/>
            <person name="Lucena T."/>
        </authorList>
    </citation>
    <scope>NUCLEOTIDE SEQUENCE</scope>
    <source>
        <strain evidence="1">AS29M-1</strain>
    </source>
</reference>
<proteinExistence type="predicted"/>
<dbReference type="EMBL" id="OU015584">
    <property type="protein sequence ID" value="CAG5080372.1"/>
    <property type="molecule type" value="Genomic_DNA"/>
</dbReference>
<dbReference type="KEGG" id="ptan:CRYO30217_01279"/>
<dbReference type="AlphaFoldDB" id="A0A916NGD8"/>
<accession>A0A916NGD8</accession>
<evidence type="ECO:0000313" key="2">
    <source>
        <dbReference type="Proteomes" id="UP000683507"/>
    </source>
</evidence>
<gene>
    <name evidence="1" type="ORF">CRYO30217_01279</name>
</gene>
<protein>
    <submittedName>
        <fullName evidence="1">Uncharacterized protein</fullName>
    </submittedName>
</protein>
<dbReference type="Proteomes" id="UP000683507">
    <property type="component" value="Chromosome"/>
</dbReference>
<evidence type="ECO:0000313" key="1">
    <source>
        <dbReference type="EMBL" id="CAG5080372.1"/>
    </source>
</evidence>